<reference evidence="7" key="1">
    <citation type="submission" date="2023-07" db="EMBL/GenBank/DDBJ databases">
        <title>30 novel species of actinomycetes from the DSMZ collection.</title>
        <authorList>
            <person name="Nouioui I."/>
        </authorList>
    </citation>
    <scope>NUCLEOTIDE SEQUENCE [LARGE SCALE GENOMIC DNA]</scope>
    <source>
        <strain evidence="7">DSM 45055</strain>
    </source>
</reference>
<dbReference type="InterPro" id="IPR008999">
    <property type="entry name" value="Actin-crosslinking"/>
</dbReference>
<dbReference type="InterPro" id="IPR005084">
    <property type="entry name" value="CBM6"/>
</dbReference>
<dbReference type="Gene3D" id="2.60.40.10">
    <property type="entry name" value="Immunoglobulins"/>
    <property type="match status" value="1"/>
</dbReference>
<dbReference type="PANTHER" id="PTHR42721:SF3">
    <property type="entry name" value="BETA-D-XYLOSIDASE 5-RELATED"/>
    <property type="match status" value="1"/>
</dbReference>
<evidence type="ECO:0000313" key="7">
    <source>
        <dbReference type="Proteomes" id="UP001183226"/>
    </source>
</evidence>
<sequence>MKPSIPPPPTPSGPPPPAASAAARAAATVGGALRRTAAAALAAVLAAGAAASPASADDLPFRDPDLPVDERVADLLGRLTRDEKIAMLHQYQPAVPRLDVAGFRTGTEALHGVAWLGEATVFPQSVGLGATWDTGLVERVGDATGTEMRGFHAQDPAAHGLNVWAPVADPLRDPRWGRNEEGYSEDPALVGDMATAYTGGLRGGDDFYLKTAPTLKHFAGYNIEDKRDRISVTVPPRALHEYVYPAFRPAVEAGNATGVMAAYNMINGRPAHVSPLLKDVRSWSDTPTMIVSDAYGPSNVAGSQGYYETHAQSHAAMLKAGIDSYTDQDTDSSLTVDAVNGALEQGLITGADIDRAVGHSLSVRFRLGEFDPDSRNPYDDITPEAIDSPEHRELAREAATEQMTLLKNDGALPLDPERDSDVAVVGPLSDTLYEDWYSGTMPYEVTPAGGIADRLGDAGSVATAEGADRIRLTTPGGGTVTASSGEDGGVLRVNGSEGGEGADAQAISVFEWGEGVVTLRTEANGKVVGLGDGNRLFNDQEQPNGWFVQQLFRFEEVGDGQVVLKYDGYDEWNRKYVSIGEDGALTVDADTPGQAARFEPETLSSGTDEAVRKASGADAAVVVVGNMPFINARETDDREDIALPKAQRELVRAVTEANPNTVVVLESSYPQAVPWAQENAPAVLWTSHAGQETGNALASVLFGDANPAGRLPQTWYRSVDDLPDMGNYDVIDSGHTYQYFEGDPLYAFGHGLSYTEFEYGAPELDRRRIGEDGAVTVRVPVTNTGDRDGDEVVQLYTSQNRSRVKQPLKELRDFERVHVEAGETVTVQLEVDAADLAFWDVTSGSMVVERASHDVLVGSSSADIRRTARIRVDGERIPPRDLAAPTRAADFDGYSSGAELVDESKAEGTSVAGSAGDWISFEDADLRRLESFIARTARAQGGAAGVEIRLGSPDGRLLGTAEVPATGDEYEYTEVAAELERVGGRHRDVYLVFTGDLRLSTFSLDGR</sequence>
<comment type="caution">
    <text evidence="6">The sequence shown here is derived from an EMBL/GenBank/DDBJ whole genome shotgun (WGS) entry which is preliminary data.</text>
</comment>
<feature type="domain" description="CBM6" evidence="5">
    <location>
        <begin position="884"/>
        <end position="1005"/>
    </location>
</feature>
<protein>
    <submittedName>
        <fullName evidence="6">Glycoside hydrolase family 3 C-terminal domain-containing protein</fullName>
    </submittedName>
</protein>
<dbReference type="Pfam" id="PF01915">
    <property type="entry name" value="Glyco_hydro_3_C"/>
    <property type="match status" value="1"/>
</dbReference>
<feature type="region of interest" description="Disordered" evidence="4">
    <location>
        <begin position="1"/>
        <end position="22"/>
    </location>
</feature>
<dbReference type="Pfam" id="PF00933">
    <property type="entry name" value="Glyco_hydro_3"/>
    <property type="match status" value="1"/>
</dbReference>
<evidence type="ECO:0000256" key="4">
    <source>
        <dbReference type="SAM" id="MobiDB-lite"/>
    </source>
</evidence>
<dbReference type="CDD" id="cd04084">
    <property type="entry name" value="CBM6_xylanase-like"/>
    <property type="match status" value="1"/>
</dbReference>
<dbReference type="InterPro" id="IPR036962">
    <property type="entry name" value="Glyco_hydro_3_N_sf"/>
</dbReference>
<dbReference type="CDD" id="cd23343">
    <property type="entry name" value="beta-trefoil_FSCN_BglX-like"/>
    <property type="match status" value="1"/>
</dbReference>
<dbReference type="InterPro" id="IPR036881">
    <property type="entry name" value="Glyco_hydro_3_C_sf"/>
</dbReference>
<evidence type="ECO:0000256" key="1">
    <source>
        <dbReference type="ARBA" id="ARBA00005336"/>
    </source>
</evidence>
<dbReference type="InterPro" id="IPR013783">
    <property type="entry name" value="Ig-like_fold"/>
</dbReference>
<dbReference type="SMART" id="SM00606">
    <property type="entry name" value="CBD_IV"/>
    <property type="match status" value="1"/>
</dbReference>
<dbReference type="Gene3D" id="2.60.120.260">
    <property type="entry name" value="Galactose-binding domain-like"/>
    <property type="match status" value="1"/>
</dbReference>
<dbReference type="PANTHER" id="PTHR42721">
    <property type="entry name" value="SUGAR HYDROLASE-RELATED"/>
    <property type="match status" value="1"/>
</dbReference>
<evidence type="ECO:0000313" key="6">
    <source>
        <dbReference type="EMBL" id="MDT0303184.1"/>
    </source>
</evidence>
<dbReference type="Gene3D" id="3.40.50.1700">
    <property type="entry name" value="Glycoside hydrolase family 3 C-terminal domain"/>
    <property type="match status" value="1"/>
</dbReference>
<keyword evidence="2" id="KW-0732">Signal</keyword>
<dbReference type="GO" id="GO:0016787">
    <property type="term" value="F:hydrolase activity"/>
    <property type="evidence" value="ECO:0007669"/>
    <property type="project" value="UniProtKB-KW"/>
</dbReference>
<name>A0ABU2KV62_9ACTN</name>
<dbReference type="InterPro" id="IPR044993">
    <property type="entry name" value="BXL"/>
</dbReference>
<dbReference type="Gene3D" id="3.20.20.300">
    <property type="entry name" value="Glycoside hydrolase, family 3, N-terminal domain"/>
    <property type="match status" value="1"/>
</dbReference>
<dbReference type="SUPFAM" id="SSF51445">
    <property type="entry name" value="(Trans)glycosidases"/>
    <property type="match status" value="1"/>
</dbReference>
<dbReference type="Proteomes" id="UP001183226">
    <property type="component" value="Unassembled WGS sequence"/>
</dbReference>
<feature type="compositionally biased region" description="Pro residues" evidence="4">
    <location>
        <begin position="1"/>
        <end position="18"/>
    </location>
</feature>
<dbReference type="PROSITE" id="PS51175">
    <property type="entry name" value="CBM6"/>
    <property type="match status" value="1"/>
</dbReference>
<keyword evidence="3 6" id="KW-0378">Hydrolase</keyword>
<dbReference type="InterPro" id="IPR002772">
    <property type="entry name" value="Glyco_hydro_3_C"/>
</dbReference>
<dbReference type="InterPro" id="IPR026891">
    <property type="entry name" value="Fn3-like"/>
</dbReference>
<dbReference type="InterPro" id="IPR001764">
    <property type="entry name" value="Glyco_hydro_3_N"/>
</dbReference>
<proteinExistence type="inferred from homology"/>
<comment type="similarity">
    <text evidence="1">Belongs to the glycosyl hydrolase 3 family.</text>
</comment>
<dbReference type="Gene3D" id="2.60.120.380">
    <property type="match status" value="1"/>
</dbReference>
<gene>
    <name evidence="6" type="ORF">RM446_13770</name>
</gene>
<dbReference type="Pfam" id="PF14310">
    <property type="entry name" value="Fn3-like"/>
    <property type="match status" value="1"/>
</dbReference>
<accession>A0ABU2KV62</accession>
<dbReference type="SMART" id="SM01217">
    <property type="entry name" value="Fn3_like"/>
    <property type="match status" value="1"/>
</dbReference>
<organism evidence="6 7">
    <name type="scientific">Streptomonospora wellingtoniae</name>
    <dbReference type="NCBI Taxonomy" id="3075544"/>
    <lineage>
        <taxon>Bacteria</taxon>
        <taxon>Bacillati</taxon>
        <taxon>Actinomycetota</taxon>
        <taxon>Actinomycetes</taxon>
        <taxon>Streptosporangiales</taxon>
        <taxon>Nocardiopsidaceae</taxon>
        <taxon>Streptomonospora</taxon>
    </lineage>
</organism>
<dbReference type="InterPro" id="IPR017853">
    <property type="entry name" value="GH"/>
</dbReference>
<keyword evidence="7" id="KW-1185">Reference proteome</keyword>
<dbReference type="EMBL" id="JAVREK010000013">
    <property type="protein sequence ID" value="MDT0303184.1"/>
    <property type="molecule type" value="Genomic_DNA"/>
</dbReference>
<evidence type="ECO:0000256" key="2">
    <source>
        <dbReference type="ARBA" id="ARBA00022729"/>
    </source>
</evidence>
<evidence type="ECO:0000259" key="5">
    <source>
        <dbReference type="PROSITE" id="PS51175"/>
    </source>
</evidence>
<dbReference type="SUPFAM" id="SSF52279">
    <property type="entry name" value="Beta-D-glucan exohydrolase, C-terminal domain"/>
    <property type="match status" value="1"/>
</dbReference>
<evidence type="ECO:0000256" key="3">
    <source>
        <dbReference type="ARBA" id="ARBA00022801"/>
    </source>
</evidence>
<dbReference type="PRINTS" id="PR00133">
    <property type="entry name" value="GLHYDRLASE3"/>
</dbReference>
<dbReference type="SUPFAM" id="SSF49785">
    <property type="entry name" value="Galactose-binding domain-like"/>
    <property type="match status" value="1"/>
</dbReference>
<dbReference type="Pfam" id="PF03422">
    <property type="entry name" value="CBM_6"/>
    <property type="match status" value="1"/>
</dbReference>
<dbReference type="InterPro" id="IPR008979">
    <property type="entry name" value="Galactose-bd-like_sf"/>
</dbReference>
<dbReference type="InterPro" id="IPR006584">
    <property type="entry name" value="Cellulose-bd_IV"/>
</dbReference>
<dbReference type="SUPFAM" id="SSF50405">
    <property type="entry name" value="Actin-crosslinking proteins"/>
    <property type="match status" value="1"/>
</dbReference>